<evidence type="ECO:0000313" key="1">
    <source>
        <dbReference type="EMBL" id="PNX77592.1"/>
    </source>
</evidence>
<dbReference type="GO" id="GO:0003723">
    <property type="term" value="F:RNA binding"/>
    <property type="evidence" value="ECO:0007669"/>
    <property type="project" value="InterPro"/>
</dbReference>
<reference evidence="1 2" key="2">
    <citation type="journal article" date="2017" name="Front. Plant Sci.">
        <title>Gene Classification and Mining of Molecular Markers Useful in Red Clover (Trifolium pratense) Breeding.</title>
        <authorList>
            <person name="Istvanek J."/>
            <person name="Dluhosova J."/>
            <person name="Dluhos P."/>
            <person name="Patkova L."/>
            <person name="Nedelnik J."/>
            <person name="Repkova J."/>
        </authorList>
    </citation>
    <scope>NUCLEOTIDE SEQUENCE [LARGE SCALE GENOMIC DNA]</scope>
    <source>
        <strain evidence="2">cv. Tatra</strain>
        <tissue evidence="1">Young leaves</tissue>
    </source>
</reference>
<accession>A0A2K3LGD0</accession>
<sequence length="71" mass="7587">MGICSVTLLRQLSHVFMVSTHPPSVREEASASEERFGYGSGLDLDLLGIEIDDKTLIPGLAVASSRAKILS</sequence>
<comment type="caution">
    <text evidence="1">The sequence shown here is derived from an EMBL/GenBank/DDBJ whole genome shotgun (WGS) entry which is preliminary data.</text>
</comment>
<dbReference type="STRING" id="57577.A0A2K3LGD0"/>
<name>A0A2K3LGD0_TRIPR</name>
<gene>
    <name evidence="1" type="ORF">L195_g033560</name>
</gene>
<dbReference type="InterPro" id="IPR009472">
    <property type="entry name" value="Tab2-like"/>
</dbReference>
<organism evidence="1 2">
    <name type="scientific">Trifolium pratense</name>
    <name type="common">Red clover</name>
    <dbReference type="NCBI Taxonomy" id="57577"/>
    <lineage>
        <taxon>Eukaryota</taxon>
        <taxon>Viridiplantae</taxon>
        <taxon>Streptophyta</taxon>
        <taxon>Embryophyta</taxon>
        <taxon>Tracheophyta</taxon>
        <taxon>Spermatophyta</taxon>
        <taxon>Magnoliopsida</taxon>
        <taxon>eudicotyledons</taxon>
        <taxon>Gunneridae</taxon>
        <taxon>Pentapetalae</taxon>
        <taxon>rosids</taxon>
        <taxon>fabids</taxon>
        <taxon>Fabales</taxon>
        <taxon>Fabaceae</taxon>
        <taxon>Papilionoideae</taxon>
        <taxon>50 kb inversion clade</taxon>
        <taxon>NPAAA clade</taxon>
        <taxon>Hologalegina</taxon>
        <taxon>IRL clade</taxon>
        <taxon>Trifolieae</taxon>
        <taxon>Trifolium</taxon>
    </lineage>
</organism>
<feature type="non-terminal residue" evidence="1">
    <location>
        <position position="71"/>
    </location>
</feature>
<dbReference type="Proteomes" id="UP000236291">
    <property type="component" value="Unassembled WGS sequence"/>
</dbReference>
<dbReference type="PANTHER" id="PTHR34556:SF2">
    <property type="entry name" value="PROTEIN TAB2 HOMOLOG, CHLOROPLASTIC"/>
    <property type="match status" value="1"/>
</dbReference>
<dbReference type="PANTHER" id="PTHR34556">
    <property type="match status" value="1"/>
</dbReference>
<dbReference type="EMBL" id="ASHM01032627">
    <property type="protein sequence ID" value="PNX77592.1"/>
    <property type="molecule type" value="Genomic_DNA"/>
</dbReference>
<protein>
    <submittedName>
        <fullName evidence="1">Uncharacterized protein</fullName>
    </submittedName>
</protein>
<dbReference type="AlphaFoldDB" id="A0A2K3LGD0"/>
<reference evidence="1 2" key="1">
    <citation type="journal article" date="2014" name="Am. J. Bot.">
        <title>Genome assembly and annotation for red clover (Trifolium pratense; Fabaceae).</title>
        <authorList>
            <person name="Istvanek J."/>
            <person name="Jaros M."/>
            <person name="Krenek A."/>
            <person name="Repkova J."/>
        </authorList>
    </citation>
    <scope>NUCLEOTIDE SEQUENCE [LARGE SCALE GENOMIC DNA]</scope>
    <source>
        <strain evidence="2">cv. Tatra</strain>
        <tissue evidence="1">Young leaves</tissue>
    </source>
</reference>
<evidence type="ECO:0000313" key="2">
    <source>
        <dbReference type="Proteomes" id="UP000236291"/>
    </source>
</evidence>
<proteinExistence type="predicted"/>